<organism evidence="2 3">
    <name type="scientific">Catenuloplanes niger</name>
    <dbReference type="NCBI Taxonomy" id="587534"/>
    <lineage>
        <taxon>Bacteria</taxon>
        <taxon>Bacillati</taxon>
        <taxon>Actinomycetota</taxon>
        <taxon>Actinomycetes</taxon>
        <taxon>Micromonosporales</taxon>
        <taxon>Micromonosporaceae</taxon>
        <taxon>Catenuloplanes</taxon>
    </lineage>
</organism>
<dbReference type="Proteomes" id="UP001183629">
    <property type="component" value="Unassembled WGS sequence"/>
</dbReference>
<dbReference type="Pfam" id="PF14430">
    <property type="entry name" value="Imm1"/>
    <property type="match status" value="1"/>
</dbReference>
<evidence type="ECO:0008006" key="4">
    <source>
        <dbReference type="Google" id="ProtNLM"/>
    </source>
</evidence>
<reference evidence="2 3" key="1">
    <citation type="submission" date="2023-07" db="EMBL/GenBank/DDBJ databases">
        <title>Sequencing the genomes of 1000 actinobacteria strains.</title>
        <authorList>
            <person name="Klenk H.-P."/>
        </authorList>
    </citation>
    <scope>NUCLEOTIDE SEQUENCE [LARGE SCALE GENOMIC DNA]</scope>
    <source>
        <strain evidence="2 3">DSM 44711</strain>
    </source>
</reference>
<dbReference type="InterPro" id="IPR025680">
    <property type="entry name" value="DddI"/>
</dbReference>
<accession>A0AAE4CTF1</accession>
<protein>
    <recommendedName>
        <fullName evidence="4">Immunity protein Imm1</fullName>
    </recommendedName>
</protein>
<evidence type="ECO:0000313" key="2">
    <source>
        <dbReference type="EMBL" id="MDR7320654.1"/>
    </source>
</evidence>
<feature type="region of interest" description="Disordered" evidence="1">
    <location>
        <begin position="117"/>
        <end position="143"/>
    </location>
</feature>
<keyword evidence="3" id="KW-1185">Reference proteome</keyword>
<sequence length="143" mass="15475">MGSVCHFTVLERAPGAAEYVRDNHLTVSVNPETGYGALMWCVSDRVAAERGGVFGRVWLSDNPIPPDADPEVVADPGDGMLFDPGSTLPLSSVRAALAEFCRVRSGERPQGIAWVPGDLRGRRSDRRHERPVTAAGDYSSPWV</sequence>
<dbReference type="EMBL" id="JAVDYC010000001">
    <property type="protein sequence ID" value="MDR7320654.1"/>
    <property type="molecule type" value="Genomic_DNA"/>
</dbReference>
<gene>
    <name evidence="2" type="ORF">J2S44_000904</name>
</gene>
<evidence type="ECO:0000313" key="3">
    <source>
        <dbReference type="Proteomes" id="UP001183629"/>
    </source>
</evidence>
<evidence type="ECO:0000256" key="1">
    <source>
        <dbReference type="SAM" id="MobiDB-lite"/>
    </source>
</evidence>
<name>A0AAE4CTF1_9ACTN</name>
<dbReference type="AlphaFoldDB" id="A0AAE4CTF1"/>
<comment type="caution">
    <text evidence="2">The sequence shown here is derived from an EMBL/GenBank/DDBJ whole genome shotgun (WGS) entry which is preliminary data.</text>
</comment>
<proteinExistence type="predicted"/>
<feature type="compositionally biased region" description="Basic and acidic residues" evidence="1">
    <location>
        <begin position="119"/>
        <end position="131"/>
    </location>
</feature>